<dbReference type="OMA" id="DANMGMA"/>
<keyword evidence="5" id="KW-0833">Ubl conjugation pathway</keyword>
<comment type="similarity">
    <text evidence="1">Belongs to the APC5 family.</text>
</comment>
<accession>A0A1V2L9A5</accession>
<dbReference type="GO" id="GO:0005680">
    <property type="term" value="C:anaphase-promoting complex"/>
    <property type="evidence" value="ECO:0007669"/>
    <property type="project" value="InterPro"/>
</dbReference>
<sequence length="774" mass="87313">MTKETVVVLTPTLSPDKIVILALIAAYCAGILPKKTHRPLLATIVRYIEGPSIHDTEVASVTVPTFEEIIRRIREACIKSDSENGVQHADDIEIRVLHAIWTIQSLDSLHSFIIRSKSLLVTNLTQGRLLMADSTQNEIPRYLLTRSSFLGKFVSSCIDAFEALEFDKANLLWDSFTSFREPSRPLWNLRVGEKTPMNDLFGSTNPEDDPTLLKSLLHRLGHEAETHERDTKLVSQNDLSILVNYQMHIFESYGTPTNPNLKDILTRMSQSDYGKIPSTHYINYLECLRDADFEGSFNALHRYFDYMMSNRFNVYYHYALLSLASLYASFNCDGEAIRAIEESISVARENKDLTCLNFLLTWIYNFLKDRPSLKHNFYVSNDQLLQFLKSKAGETSGSLHSIAYQSDATQLMLDGGSLTSILESLTKAMYISVKGESKLLAFISYCGLASSFWLRAGNYDLSDVYTEIALDSSTFMSQKVEVMIRKAHLEFTKGDIESCFKILEDQKSLVAGDVRLTKTLVGHRLILQARQSLRMSRYNLAKAYLSKLEAQEHVGIDLSSELALLCVELELKLGNVSKAFQMVSEKLNEFASHDSNKLWFSAFNVLKCQIIAQGSSPARGLSMCVQCLNSAANSGFINSVLHAIIQLVTILLKLGELIDANELISEALPQFEQAGDCELKSLAYQQFADVQIKLFKQGYYHEDERVEVLTRIIHSLEVSVDGLNKISYFDEIRKSLLLQLEIGEFIEHADIMAHAKASIEKIDTKIKEELTTSC</sequence>
<dbReference type="GO" id="GO:0051301">
    <property type="term" value="P:cell division"/>
    <property type="evidence" value="ECO:0007669"/>
    <property type="project" value="UniProtKB-KW"/>
</dbReference>
<dbReference type="STRING" id="36022.A0A1V2L9A5"/>
<evidence type="ECO:0000256" key="4">
    <source>
        <dbReference type="ARBA" id="ARBA00022776"/>
    </source>
</evidence>
<evidence type="ECO:0000256" key="3">
    <source>
        <dbReference type="ARBA" id="ARBA00022618"/>
    </source>
</evidence>
<evidence type="ECO:0000313" key="9">
    <source>
        <dbReference type="Proteomes" id="UP000189513"/>
    </source>
</evidence>
<dbReference type="VEuPathDB" id="FungiDB:BON22_1201"/>
<dbReference type="GO" id="GO:0031145">
    <property type="term" value="P:anaphase-promoting complex-dependent catabolic process"/>
    <property type="evidence" value="ECO:0007669"/>
    <property type="project" value="TreeGrafter"/>
</dbReference>
<dbReference type="Pfam" id="PF12862">
    <property type="entry name" value="ANAPC5"/>
    <property type="match status" value="1"/>
</dbReference>
<reference evidence="9" key="1">
    <citation type="journal article" date="2017" name="Genome Announc.">
        <title>Genome sequences of Cyberlindnera fabianii 65, Pichia kudriavzevii 129, and Saccharomyces cerevisiae 131 isolated from fermented masau fruits in Zimbabwe.</title>
        <authorList>
            <person name="van Rijswijck I.M.H."/>
            <person name="Derks M.F.L."/>
            <person name="Abee T."/>
            <person name="de Ridder D."/>
            <person name="Smid E.J."/>
        </authorList>
    </citation>
    <scope>NUCLEOTIDE SEQUENCE [LARGE SCALE GENOMIC DNA]</scope>
    <source>
        <strain evidence="9">65</strain>
    </source>
</reference>
<evidence type="ECO:0000256" key="5">
    <source>
        <dbReference type="ARBA" id="ARBA00022786"/>
    </source>
</evidence>
<comment type="caution">
    <text evidence="8">The sequence shown here is derived from an EMBL/GenBank/DDBJ whole genome shotgun (WGS) entry which is preliminary data.</text>
</comment>
<dbReference type="GO" id="GO:0070979">
    <property type="term" value="P:protein K11-linked ubiquitination"/>
    <property type="evidence" value="ECO:0007669"/>
    <property type="project" value="TreeGrafter"/>
</dbReference>
<dbReference type="GO" id="GO:0045842">
    <property type="term" value="P:positive regulation of mitotic metaphase/anaphase transition"/>
    <property type="evidence" value="ECO:0007669"/>
    <property type="project" value="TreeGrafter"/>
</dbReference>
<evidence type="ECO:0000259" key="7">
    <source>
        <dbReference type="Pfam" id="PF12862"/>
    </source>
</evidence>
<proteinExistence type="inferred from homology"/>
<dbReference type="InterPro" id="IPR037679">
    <property type="entry name" value="Apc5"/>
</dbReference>
<dbReference type="InterPro" id="IPR026000">
    <property type="entry name" value="Apc5_dom"/>
</dbReference>
<dbReference type="PANTHER" id="PTHR12830">
    <property type="entry name" value="ANAPHASE-PROMOTING COMPLEX SUBUNIT 5"/>
    <property type="match status" value="1"/>
</dbReference>
<keyword evidence="9" id="KW-1185">Reference proteome</keyword>
<protein>
    <recommendedName>
        <fullName evidence="2">Anaphase-promoting complex subunit 5</fullName>
    </recommendedName>
</protein>
<dbReference type="AlphaFoldDB" id="A0A1V2L9A5"/>
<evidence type="ECO:0000256" key="1">
    <source>
        <dbReference type="ARBA" id="ARBA00007450"/>
    </source>
</evidence>
<keyword evidence="4" id="KW-0498">Mitosis</keyword>
<name>A0A1V2L9A5_CYBFA</name>
<dbReference type="PANTHER" id="PTHR12830:SF9">
    <property type="entry name" value="ANAPHASE-PROMOTING COMPLEX SUBUNIT 5"/>
    <property type="match status" value="1"/>
</dbReference>
<evidence type="ECO:0000313" key="8">
    <source>
        <dbReference type="EMBL" id="ONH68478.1"/>
    </source>
</evidence>
<keyword evidence="3" id="KW-0132">Cell division</keyword>
<dbReference type="EMBL" id="MPUK01000002">
    <property type="protein sequence ID" value="ONH68478.1"/>
    <property type="molecule type" value="Genomic_DNA"/>
</dbReference>
<organism evidence="8 9">
    <name type="scientific">Cyberlindnera fabianii</name>
    <name type="common">Yeast</name>
    <name type="synonym">Hansenula fabianii</name>
    <dbReference type="NCBI Taxonomy" id="36022"/>
    <lineage>
        <taxon>Eukaryota</taxon>
        <taxon>Fungi</taxon>
        <taxon>Dikarya</taxon>
        <taxon>Ascomycota</taxon>
        <taxon>Saccharomycotina</taxon>
        <taxon>Saccharomycetes</taxon>
        <taxon>Phaffomycetales</taxon>
        <taxon>Phaffomycetaceae</taxon>
        <taxon>Cyberlindnera</taxon>
    </lineage>
</organism>
<gene>
    <name evidence="8" type="ORF">BON22_1201</name>
</gene>
<dbReference type="Proteomes" id="UP000189513">
    <property type="component" value="Unassembled WGS sequence"/>
</dbReference>
<keyword evidence="6" id="KW-0131">Cell cycle</keyword>
<evidence type="ECO:0000256" key="6">
    <source>
        <dbReference type="ARBA" id="ARBA00023306"/>
    </source>
</evidence>
<evidence type="ECO:0000256" key="2">
    <source>
        <dbReference type="ARBA" id="ARBA00016066"/>
    </source>
</evidence>
<feature type="domain" description="Anaphase-promoting complex subunit 5" evidence="7">
    <location>
        <begin position="280"/>
        <end position="369"/>
    </location>
</feature>